<organism evidence="1 2">
    <name type="scientific">Nicotiana tabacum</name>
    <name type="common">Common tobacco</name>
    <dbReference type="NCBI Taxonomy" id="4097"/>
    <lineage>
        <taxon>Eukaryota</taxon>
        <taxon>Viridiplantae</taxon>
        <taxon>Streptophyta</taxon>
        <taxon>Embryophyta</taxon>
        <taxon>Tracheophyta</taxon>
        <taxon>Spermatophyta</taxon>
        <taxon>Magnoliopsida</taxon>
        <taxon>eudicotyledons</taxon>
        <taxon>Gunneridae</taxon>
        <taxon>Pentapetalae</taxon>
        <taxon>asterids</taxon>
        <taxon>lamiids</taxon>
        <taxon>Solanales</taxon>
        <taxon>Solanaceae</taxon>
        <taxon>Nicotianoideae</taxon>
        <taxon>Nicotianeae</taxon>
        <taxon>Nicotiana</taxon>
    </lineage>
</organism>
<reference evidence="1" key="1">
    <citation type="journal article" date="2014" name="Nat. Commun.">
        <title>The tobacco genome sequence and its comparison with those of tomato and potato.</title>
        <authorList>
            <person name="Sierro N."/>
            <person name="Battey J.N."/>
            <person name="Ouadi S."/>
            <person name="Bakaher N."/>
            <person name="Bovet L."/>
            <person name="Willig A."/>
            <person name="Goepfert S."/>
            <person name="Peitsch M.C."/>
            <person name="Ivanov N.V."/>
        </authorList>
    </citation>
    <scope>NUCLEOTIDE SEQUENCE [LARGE SCALE GENOMIC DNA]</scope>
</reference>
<dbReference type="Proteomes" id="UP000790787">
    <property type="component" value="Chromosome 5"/>
</dbReference>
<dbReference type="RefSeq" id="XP_075108774.1">
    <property type="nucleotide sequence ID" value="XM_075252673.1"/>
</dbReference>
<keyword evidence="1" id="KW-1185">Reference proteome</keyword>
<name>A0AC58UH14_TOBAC</name>
<sequence>MLEIYVKVEEVCNNEVAQSSDNLQSSGGYFGAILAEHVSAERVWPDLNLSPRANEERENNFSPTLHNPQDDWGYRPDMNFTSYEPTPSWNMRSFGELDHGGPSGSHHQQDNVHNGMSTHYDFENEQLDGLVLTQLP</sequence>
<proteinExistence type="predicted"/>
<accession>A0AC58UH14</accession>
<protein>
    <submittedName>
        <fullName evidence="2">Uncharacterized protein LOC142180613</fullName>
    </submittedName>
</protein>
<evidence type="ECO:0000313" key="2">
    <source>
        <dbReference type="RefSeq" id="XP_075108774.1"/>
    </source>
</evidence>
<evidence type="ECO:0000313" key="1">
    <source>
        <dbReference type="Proteomes" id="UP000790787"/>
    </source>
</evidence>
<gene>
    <name evidence="2" type="primary">LOC142180613</name>
</gene>
<reference evidence="2" key="2">
    <citation type="submission" date="2025-08" db="UniProtKB">
        <authorList>
            <consortium name="RefSeq"/>
        </authorList>
    </citation>
    <scope>IDENTIFICATION</scope>
    <source>
        <tissue evidence="2">Leaf</tissue>
    </source>
</reference>